<sequence length="53" mass="5737">MEDGVLTSKNVDEEGLDSHPKKLEDTTDLVTARGTPDSAAMELQYREGSVQGD</sequence>
<feature type="region of interest" description="Disordered" evidence="1">
    <location>
        <begin position="1"/>
        <end position="53"/>
    </location>
</feature>
<dbReference type="Proteomes" id="UP001196413">
    <property type="component" value="Unassembled WGS sequence"/>
</dbReference>
<reference evidence="2" key="1">
    <citation type="submission" date="2021-06" db="EMBL/GenBank/DDBJ databases">
        <title>Parelaphostrongylus tenuis whole genome reference sequence.</title>
        <authorList>
            <person name="Garwood T.J."/>
            <person name="Larsen P.A."/>
            <person name="Fountain-Jones N.M."/>
            <person name="Garbe J.R."/>
            <person name="Macchietto M.G."/>
            <person name="Kania S.A."/>
            <person name="Gerhold R.W."/>
            <person name="Richards J.E."/>
            <person name="Wolf T.M."/>
        </authorList>
    </citation>
    <scope>NUCLEOTIDE SEQUENCE</scope>
    <source>
        <strain evidence="2">MNPRO001-30</strain>
        <tissue evidence="2">Meninges</tissue>
    </source>
</reference>
<accession>A0AAD5WKT7</accession>
<evidence type="ECO:0000313" key="2">
    <source>
        <dbReference type="EMBL" id="KAJ1374299.1"/>
    </source>
</evidence>
<feature type="compositionally biased region" description="Basic and acidic residues" evidence="1">
    <location>
        <begin position="10"/>
        <end position="25"/>
    </location>
</feature>
<organism evidence="2 3">
    <name type="scientific">Parelaphostrongylus tenuis</name>
    <name type="common">Meningeal worm</name>
    <dbReference type="NCBI Taxonomy" id="148309"/>
    <lineage>
        <taxon>Eukaryota</taxon>
        <taxon>Metazoa</taxon>
        <taxon>Ecdysozoa</taxon>
        <taxon>Nematoda</taxon>
        <taxon>Chromadorea</taxon>
        <taxon>Rhabditida</taxon>
        <taxon>Rhabditina</taxon>
        <taxon>Rhabditomorpha</taxon>
        <taxon>Strongyloidea</taxon>
        <taxon>Metastrongylidae</taxon>
        <taxon>Parelaphostrongylus</taxon>
    </lineage>
</organism>
<dbReference type="AlphaFoldDB" id="A0AAD5WKT7"/>
<gene>
    <name evidence="2" type="ORF">KIN20_036959</name>
</gene>
<evidence type="ECO:0000256" key="1">
    <source>
        <dbReference type="SAM" id="MobiDB-lite"/>
    </source>
</evidence>
<evidence type="ECO:0000313" key="3">
    <source>
        <dbReference type="Proteomes" id="UP001196413"/>
    </source>
</evidence>
<keyword evidence="3" id="KW-1185">Reference proteome</keyword>
<comment type="caution">
    <text evidence="2">The sequence shown here is derived from an EMBL/GenBank/DDBJ whole genome shotgun (WGS) entry which is preliminary data.</text>
</comment>
<name>A0AAD5WKT7_PARTN</name>
<dbReference type="EMBL" id="JAHQIW010007442">
    <property type="protein sequence ID" value="KAJ1374299.1"/>
    <property type="molecule type" value="Genomic_DNA"/>
</dbReference>
<feature type="non-terminal residue" evidence="2">
    <location>
        <position position="1"/>
    </location>
</feature>
<proteinExistence type="predicted"/>
<protein>
    <submittedName>
        <fullName evidence="2">Uncharacterized protein</fullName>
    </submittedName>
</protein>